<keyword evidence="4" id="KW-1185">Reference proteome</keyword>
<evidence type="ECO:0000256" key="1">
    <source>
        <dbReference type="SAM" id="SignalP"/>
    </source>
</evidence>
<dbReference type="EMBL" id="JAKLTR010000005">
    <property type="protein sequence ID" value="MCG2614577.1"/>
    <property type="molecule type" value="Genomic_DNA"/>
</dbReference>
<proteinExistence type="predicted"/>
<feature type="domain" description="Peptidase M1 membrane alanine aminopeptidase" evidence="2">
    <location>
        <begin position="375"/>
        <end position="552"/>
    </location>
</feature>
<dbReference type="InterPro" id="IPR014782">
    <property type="entry name" value="Peptidase_M1_dom"/>
</dbReference>
<dbReference type="RefSeq" id="WP_237871123.1">
    <property type="nucleotide sequence ID" value="NZ_JAKLTR010000005.1"/>
</dbReference>
<dbReference type="InterPro" id="IPR027268">
    <property type="entry name" value="Peptidase_M4/M1_CTD_sf"/>
</dbReference>
<dbReference type="SUPFAM" id="SSF55486">
    <property type="entry name" value="Metalloproteases ('zincins'), catalytic domain"/>
    <property type="match status" value="1"/>
</dbReference>
<organism evidence="3 4">
    <name type="scientific">Terrimonas ginsenosidimutans</name>
    <dbReference type="NCBI Taxonomy" id="2908004"/>
    <lineage>
        <taxon>Bacteria</taxon>
        <taxon>Pseudomonadati</taxon>
        <taxon>Bacteroidota</taxon>
        <taxon>Chitinophagia</taxon>
        <taxon>Chitinophagales</taxon>
        <taxon>Chitinophagaceae</taxon>
        <taxon>Terrimonas</taxon>
    </lineage>
</organism>
<comment type="caution">
    <text evidence="3">The sequence shown here is derived from an EMBL/GenBank/DDBJ whole genome shotgun (WGS) entry which is preliminary data.</text>
</comment>
<dbReference type="CDD" id="cd09604">
    <property type="entry name" value="M1_APN_like"/>
    <property type="match status" value="1"/>
</dbReference>
<reference evidence="3" key="1">
    <citation type="submission" date="2022-01" db="EMBL/GenBank/DDBJ databases">
        <authorList>
            <person name="Jo J.-H."/>
            <person name="Im W.-T."/>
        </authorList>
    </citation>
    <scope>NUCLEOTIDE SEQUENCE</scope>
    <source>
        <strain evidence="3">NA20</strain>
    </source>
</reference>
<evidence type="ECO:0000313" key="4">
    <source>
        <dbReference type="Proteomes" id="UP001165367"/>
    </source>
</evidence>
<dbReference type="Pfam" id="PF01433">
    <property type="entry name" value="Peptidase_M1"/>
    <property type="match status" value="1"/>
</dbReference>
<name>A0ABS9KQH4_9BACT</name>
<keyword evidence="1" id="KW-0732">Signal</keyword>
<dbReference type="Proteomes" id="UP001165367">
    <property type="component" value="Unassembled WGS sequence"/>
</dbReference>
<dbReference type="Gene3D" id="1.10.390.10">
    <property type="entry name" value="Neutral Protease Domain 2"/>
    <property type="match status" value="1"/>
</dbReference>
<evidence type="ECO:0000313" key="3">
    <source>
        <dbReference type="EMBL" id="MCG2614577.1"/>
    </source>
</evidence>
<protein>
    <submittedName>
        <fullName evidence="3">M1 family metallopeptidase</fullName>
    </submittedName>
</protein>
<accession>A0ABS9KQH4</accession>
<evidence type="ECO:0000259" key="2">
    <source>
        <dbReference type="Pfam" id="PF01433"/>
    </source>
</evidence>
<sequence>MTKARLAWAMGTLLVAGTLNAQQPAATQSKYDPHALFSPLFYTQNGNEYRAATGEPGPSYWQNKVDYQINAKLDDTKNEVSATVTITYKNNSPLKLPFLWLQLDQNLFNKDSRGQAKMPATGRSRYGDAKSGFDGGYKIKSVQLINGATASDANYLITDTRMQLKLANALAAKGGTLKFRIEYSYTVPQYGADRTGIQPTKNGDIYAIAQWFPRLCVFDDVRGWNTDPYLGASEFYCEYGDFDVNITAPANHIVVASGDLLNPSEVFTAKQLQKYNQAKTSDATVIIRDSAEVTDPASRPSKPTVTWKYKMVNARDFAWASSKSFILDAARMNLPGGKTALAISAYPAESNGKNAWGRSTEYTKGSIENYSKRWFPYPYPAAVNVASNIGGMEYPGIVFCSYRARTAGLFGVTDHEFGHTWFPMIVGSNERRYGWMDEGFNTFINGIAEKDFNNGEYASPKRSQHGNRLFSANIESVLNTPDGMAERNIGSLLYSKPGFALGLLRDEVLGQERFDFAFRKYISDWSYKHPTPTDFFRSIENSAGEDLAWFWKAVFFETYSLDQAVNKVEYLENDVKKGAIVTIDNLEKMAMPVTIEYTTASGKVARKKLPVEIWQNNISWKVLLPTEEEVTKVVIDPDKVLPDANGANNTWSKQ</sequence>
<gene>
    <name evidence="3" type="ORF">LZZ85_09805</name>
</gene>
<feature type="chain" id="PRO_5046387685" evidence="1">
    <location>
        <begin position="22"/>
        <end position="654"/>
    </location>
</feature>
<feature type="signal peptide" evidence="1">
    <location>
        <begin position="1"/>
        <end position="21"/>
    </location>
</feature>